<proteinExistence type="predicted"/>
<organism evidence="1 2">
    <name type="scientific">Zingiber officinale</name>
    <name type="common">Ginger</name>
    <name type="synonym">Amomum zingiber</name>
    <dbReference type="NCBI Taxonomy" id="94328"/>
    <lineage>
        <taxon>Eukaryota</taxon>
        <taxon>Viridiplantae</taxon>
        <taxon>Streptophyta</taxon>
        <taxon>Embryophyta</taxon>
        <taxon>Tracheophyta</taxon>
        <taxon>Spermatophyta</taxon>
        <taxon>Magnoliopsida</taxon>
        <taxon>Liliopsida</taxon>
        <taxon>Zingiberales</taxon>
        <taxon>Zingiberaceae</taxon>
        <taxon>Zingiber</taxon>
    </lineage>
</organism>
<gene>
    <name evidence="1" type="ORF">ZIOFF_061149</name>
</gene>
<dbReference type="Proteomes" id="UP000734854">
    <property type="component" value="Unassembled WGS sequence"/>
</dbReference>
<keyword evidence="2" id="KW-1185">Reference proteome</keyword>
<reference evidence="1 2" key="1">
    <citation type="submission" date="2020-08" db="EMBL/GenBank/DDBJ databases">
        <title>Plant Genome Project.</title>
        <authorList>
            <person name="Zhang R.-G."/>
        </authorList>
    </citation>
    <scope>NUCLEOTIDE SEQUENCE [LARGE SCALE GENOMIC DNA]</scope>
    <source>
        <tissue evidence="1">Rhizome</tissue>
    </source>
</reference>
<protein>
    <submittedName>
        <fullName evidence="1">Uncharacterized protein</fullName>
    </submittedName>
</protein>
<evidence type="ECO:0000313" key="2">
    <source>
        <dbReference type="Proteomes" id="UP000734854"/>
    </source>
</evidence>
<name>A0A8J5KEB1_ZINOF</name>
<accession>A0A8J5KEB1</accession>
<comment type="caution">
    <text evidence="1">The sequence shown here is derived from an EMBL/GenBank/DDBJ whole genome shotgun (WGS) entry which is preliminary data.</text>
</comment>
<dbReference type="AlphaFoldDB" id="A0A8J5KEB1"/>
<sequence>MQLGVSSNSGQELLLQQLKPTVDVLRIGEYLGKHLLENLDQYLGISGPRFMGQRACLASSLCSRILFLCRKSFVSTAKAII</sequence>
<dbReference type="EMBL" id="JACMSC010000017">
    <property type="protein sequence ID" value="KAG6477719.1"/>
    <property type="molecule type" value="Genomic_DNA"/>
</dbReference>
<evidence type="ECO:0000313" key="1">
    <source>
        <dbReference type="EMBL" id="KAG6477719.1"/>
    </source>
</evidence>